<dbReference type="AlphaFoldDB" id="A0A916YSG3"/>
<feature type="signal peptide" evidence="2">
    <location>
        <begin position="1"/>
        <end position="23"/>
    </location>
</feature>
<dbReference type="GO" id="GO:0015562">
    <property type="term" value="F:efflux transmembrane transporter activity"/>
    <property type="evidence" value="ECO:0007669"/>
    <property type="project" value="InterPro"/>
</dbReference>
<protein>
    <submittedName>
        <fullName evidence="3">RND transporter</fullName>
    </submittedName>
</protein>
<dbReference type="Gene3D" id="1.20.1600.10">
    <property type="entry name" value="Outer membrane efflux proteins (OEP)"/>
    <property type="match status" value="1"/>
</dbReference>
<proteinExistence type="inferred from homology"/>
<comment type="caution">
    <text evidence="3">The sequence shown here is derived from an EMBL/GenBank/DDBJ whole genome shotgun (WGS) entry which is preliminary data.</text>
</comment>
<evidence type="ECO:0000313" key="4">
    <source>
        <dbReference type="Proteomes" id="UP000609064"/>
    </source>
</evidence>
<keyword evidence="4" id="KW-1185">Reference proteome</keyword>
<accession>A0A916YSG3</accession>
<dbReference type="PANTHER" id="PTHR30203:SF30">
    <property type="entry name" value="OUTER MEMBRANE PROTEIN-RELATED"/>
    <property type="match status" value="1"/>
</dbReference>
<keyword evidence="2" id="KW-1134">Transmembrane beta strand</keyword>
<evidence type="ECO:0000313" key="3">
    <source>
        <dbReference type="EMBL" id="GGD59413.1"/>
    </source>
</evidence>
<dbReference type="NCBIfam" id="TIGR01845">
    <property type="entry name" value="outer_NodT"/>
    <property type="match status" value="1"/>
</dbReference>
<gene>
    <name evidence="3" type="ORF">GCM10011514_24230</name>
</gene>
<dbReference type="EMBL" id="BMKK01000004">
    <property type="protein sequence ID" value="GGD59413.1"/>
    <property type="molecule type" value="Genomic_DNA"/>
</dbReference>
<dbReference type="PANTHER" id="PTHR30203">
    <property type="entry name" value="OUTER MEMBRANE CATION EFFLUX PROTEIN"/>
    <property type="match status" value="1"/>
</dbReference>
<sequence length="480" mass="53554">MIRTNIKRHILYIVLAVSAFAFNACKTPVIVGKTAKNGLPASYSTSQDSTNSAQVKWKNFFADPYLNALIDTALQNNQELNITMQEIEMSKNEIMARRGEYLPFVRLGGGTGVDKVSRYTSKGASDEITEIKPGKRTPVVLPDSYFGAFASWEVDIWHKLRNAQKAAAANYLGTIEGKNFLITNIVAEIANSYYELLALDNQLDIVRKNIEILNSALLIIKQEKEAAKVTELAVQRFEAEVFKTQSLQYDIQQRIIETENRINFLVGRFPKPVLRSSQQFATLLPTKISAGLPAQLLEKRPDIRRAELGIEATKLNVSVAKANFYPSLGLSASLGFRSFNPIMLANIPQSLIMSLAGDLAGPLINKNAITATYKNANAKQIQAVYDYEKTVLNAFIEVTNQLANIQNLEQSYAMKNNQVDALTKSTDISLKLFKAARADYMEVLLTQRDVLESRMELVETRMKQMNAFVNAYRALGGGWN</sequence>
<dbReference type="Gene3D" id="2.20.200.10">
    <property type="entry name" value="Outer membrane efflux proteins (OEP)"/>
    <property type="match status" value="1"/>
</dbReference>
<dbReference type="Proteomes" id="UP000609064">
    <property type="component" value="Unassembled WGS sequence"/>
</dbReference>
<name>A0A916YSG3_9BACT</name>
<dbReference type="InterPro" id="IPR010131">
    <property type="entry name" value="MdtP/NodT-like"/>
</dbReference>
<keyword evidence="2" id="KW-0449">Lipoprotein</keyword>
<dbReference type="Pfam" id="PF02321">
    <property type="entry name" value="OEP"/>
    <property type="match status" value="2"/>
</dbReference>
<comment type="similarity">
    <text evidence="1 2">Belongs to the outer membrane factor (OMF) (TC 1.B.17) family.</text>
</comment>
<feature type="chain" id="PRO_5038153833" evidence="2">
    <location>
        <begin position="24"/>
        <end position="480"/>
    </location>
</feature>
<reference evidence="3" key="2">
    <citation type="submission" date="2020-09" db="EMBL/GenBank/DDBJ databases">
        <authorList>
            <person name="Sun Q."/>
            <person name="Zhou Y."/>
        </authorList>
    </citation>
    <scope>NUCLEOTIDE SEQUENCE</scope>
    <source>
        <strain evidence="3">CGMCC 1.15958</strain>
    </source>
</reference>
<dbReference type="GO" id="GO:0005886">
    <property type="term" value="C:plasma membrane"/>
    <property type="evidence" value="ECO:0007669"/>
    <property type="project" value="UniProtKB-SubCell"/>
</dbReference>
<organism evidence="3 4">
    <name type="scientific">Emticicia aquatilis</name>
    <dbReference type="NCBI Taxonomy" id="1537369"/>
    <lineage>
        <taxon>Bacteria</taxon>
        <taxon>Pseudomonadati</taxon>
        <taxon>Bacteroidota</taxon>
        <taxon>Cytophagia</taxon>
        <taxon>Cytophagales</taxon>
        <taxon>Leadbetterellaceae</taxon>
        <taxon>Emticicia</taxon>
    </lineage>
</organism>
<keyword evidence="2" id="KW-0564">Palmitate</keyword>
<dbReference type="InterPro" id="IPR003423">
    <property type="entry name" value="OMP_efflux"/>
</dbReference>
<keyword evidence="2" id="KW-0732">Signal</keyword>
<evidence type="ECO:0000256" key="2">
    <source>
        <dbReference type="RuleBase" id="RU362097"/>
    </source>
</evidence>
<keyword evidence="2" id="KW-0472">Membrane</keyword>
<comment type="subcellular location">
    <subcellularLocation>
        <location evidence="2">Cell membrane</location>
        <topology evidence="2">Lipid-anchor</topology>
    </subcellularLocation>
</comment>
<dbReference type="SUPFAM" id="SSF56954">
    <property type="entry name" value="Outer membrane efflux proteins (OEP)"/>
    <property type="match status" value="1"/>
</dbReference>
<dbReference type="RefSeq" id="WP_188766348.1">
    <property type="nucleotide sequence ID" value="NZ_BMKK01000004.1"/>
</dbReference>
<reference evidence="3" key="1">
    <citation type="journal article" date="2014" name="Int. J. Syst. Evol. Microbiol.">
        <title>Complete genome sequence of Corynebacterium casei LMG S-19264T (=DSM 44701T), isolated from a smear-ripened cheese.</title>
        <authorList>
            <consortium name="US DOE Joint Genome Institute (JGI-PGF)"/>
            <person name="Walter F."/>
            <person name="Albersmeier A."/>
            <person name="Kalinowski J."/>
            <person name="Ruckert C."/>
        </authorList>
    </citation>
    <scope>NUCLEOTIDE SEQUENCE</scope>
    <source>
        <strain evidence="3">CGMCC 1.15958</strain>
    </source>
</reference>
<keyword evidence="2" id="KW-0812">Transmembrane</keyword>
<evidence type="ECO:0000256" key="1">
    <source>
        <dbReference type="ARBA" id="ARBA00007613"/>
    </source>
</evidence>